<keyword evidence="2" id="KW-1185">Reference proteome</keyword>
<sequence>CERLRSCSLFSSPSHKSRPFSSLAKTLGQCSSFPPKHPTLLHSTGINPSQPSSNYRIGTRKKCLKKSVSRKQNCTSVGSGKFLHTDVSKEFDERRIRLLRYRRGMIKLHGSVLTQYPDDLVMWFLWSGKLSTSSISKLYFDALRSQEQVNLANYNNNLTTFILQISNKQGLNQVHLIFFQAFIFAADVIFFSKKNAKQSHIYDMF</sequence>
<accession>A0AAD5BPC3</accession>
<organism evidence="1 2">
    <name type="scientific">Ambrosia artemisiifolia</name>
    <name type="common">Common ragweed</name>
    <dbReference type="NCBI Taxonomy" id="4212"/>
    <lineage>
        <taxon>Eukaryota</taxon>
        <taxon>Viridiplantae</taxon>
        <taxon>Streptophyta</taxon>
        <taxon>Embryophyta</taxon>
        <taxon>Tracheophyta</taxon>
        <taxon>Spermatophyta</taxon>
        <taxon>Magnoliopsida</taxon>
        <taxon>eudicotyledons</taxon>
        <taxon>Gunneridae</taxon>
        <taxon>Pentapetalae</taxon>
        <taxon>asterids</taxon>
        <taxon>campanulids</taxon>
        <taxon>Asterales</taxon>
        <taxon>Asteraceae</taxon>
        <taxon>Asteroideae</taxon>
        <taxon>Heliantheae alliance</taxon>
        <taxon>Heliantheae</taxon>
        <taxon>Ambrosia</taxon>
    </lineage>
</organism>
<reference evidence="1" key="1">
    <citation type="submission" date="2022-06" db="EMBL/GenBank/DDBJ databases">
        <title>Uncovering the hologenomic basis of an extraordinary plant invasion.</title>
        <authorList>
            <person name="Bieker V.C."/>
            <person name="Martin M.D."/>
            <person name="Gilbert T."/>
            <person name="Hodgins K."/>
            <person name="Battlay P."/>
            <person name="Petersen B."/>
            <person name="Wilson J."/>
        </authorList>
    </citation>
    <scope>NUCLEOTIDE SEQUENCE</scope>
    <source>
        <strain evidence="1">AA19_3_7</strain>
        <tissue evidence="1">Leaf</tissue>
    </source>
</reference>
<dbReference type="EMBL" id="JAMZMK010011802">
    <property type="protein sequence ID" value="KAI7725963.1"/>
    <property type="molecule type" value="Genomic_DNA"/>
</dbReference>
<comment type="caution">
    <text evidence="1">The sequence shown here is derived from an EMBL/GenBank/DDBJ whole genome shotgun (WGS) entry which is preliminary data.</text>
</comment>
<evidence type="ECO:0000313" key="2">
    <source>
        <dbReference type="Proteomes" id="UP001206925"/>
    </source>
</evidence>
<evidence type="ECO:0000313" key="1">
    <source>
        <dbReference type="EMBL" id="KAI7725963.1"/>
    </source>
</evidence>
<protein>
    <submittedName>
        <fullName evidence="1">Uncharacterized protein</fullName>
    </submittedName>
</protein>
<dbReference type="Proteomes" id="UP001206925">
    <property type="component" value="Unassembled WGS sequence"/>
</dbReference>
<name>A0AAD5BPC3_AMBAR</name>
<feature type="non-terminal residue" evidence="1">
    <location>
        <position position="205"/>
    </location>
</feature>
<proteinExistence type="predicted"/>
<dbReference type="AlphaFoldDB" id="A0AAD5BPC3"/>
<gene>
    <name evidence="1" type="ORF">M8C21_019050</name>
</gene>